<dbReference type="GO" id="GO:0046872">
    <property type="term" value="F:metal ion binding"/>
    <property type="evidence" value="ECO:0007669"/>
    <property type="project" value="UniProtKB-KW"/>
</dbReference>
<dbReference type="AlphaFoldDB" id="A0A1S8X9E1"/>
<evidence type="ECO:0000256" key="1">
    <source>
        <dbReference type="ARBA" id="ARBA00022723"/>
    </source>
</evidence>
<dbReference type="SUPFAM" id="SSF57716">
    <property type="entry name" value="Glucocorticoid receptor-like (DNA-binding domain)"/>
    <property type="match status" value="2"/>
</dbReference>
<organism evidence="7 8">
    <name type="scientific">Opisthorchis viverrini</name>
    <name type="common">Southeast Asian liver fluke</name>
    <dbReference type="NCBI Taxonomy" id="6198"/>
    <lineage>
        <taxon>Eukaryota</taxon>
        <taxon>Metazoa</taxon>
        <taxon>Spiralia</taxon>
        <taxon>Lophotrochozoa</taxon>
        <taxon>Platyhelminthes</taxon>
        <taxon>Trematoda</taxon>
        <taxon>Digenea</taxon>
        <taxon>Opisthorchiida</taxon>
        <taxon>Opisthorchiata</taxon>
        <taxon>Opisthorchiidae</taxon>
        <taxon>Opisthorchis</taxon>
    </lineage>
</organism>
<protein>
    <submittedName>
        <fullName evidence="7">LIM domain protein</fullName>
    </submittedName>
</protein>
<evidence type="ECO:0000313" key="7">
    <source>
        <dbReference type="EMBL" id="OON23292.1"/>
    </source>
</evidence>
<dbReference type="PANTHER" id="PTHR24205:SF16">
    <property type="entry name" value="GH01042P-RELATED"/>
    <property type="match status" value="1"/>
</dbReference>
<dbReference type="EMBL" id="KV891570">
    <property type="protein sequence ID" value="OON23292.1"/>
    <property type="molecule type" value="Genomic_DNA"/>
</dbReference>
<evidence type="ECO:0000256" key="4">
    <source>
        <dbReference type="ARBA" id="ARBA00023038"/>
    </source>
</evidence>
<reference evidence="7 8" key="1">
    <citation type="submission" date="2015-03" db="EMBL/GenBank/DDBJ databases">
        <title>Draft genome of the nematode, Opisthorchis viverrini.</title>
        <authorList>
            <person name="Mitreva M."/>
        </authorList>
    </citation>
    <scope>NUCLEOTIDE SEQUENCE [LARGE SCALE GENOMIC DNA]</scope>
    <source>
        <strain evidence="7">Khon Kaen</strain>
    </source>
</reference>
<dbReference type="PROSITE" id="PS00478">
    <property type="entry name" value="LIM_DOMAIN_1"/>
    <property type="match status" value="2"/>
</dbReference>
<evidence type="ECO:0000256" key="5">
    <source>
        <dbReference type="PROSITE-ProRule" id="PRU00125"/>
    </source>
</evidence>
<dbReference type="PROSITE" id="PS50023">
    <property type="entry name" value="LIM_DOMAIN_2"/>
    <property type="match status" value="2"/>
</dbReference>
<keyword evidence="1 5" id="KW-0479">Metal-binding</keyword>
<dbReference type="GO" id="GO:0030018">
    <property type="term" value="C:Z disc"/>
    <property type="evidence" value="ECO:0007669"/>
    <property type="project" value="TreeGrafter"/>
</dbReference>
<gene>
    <name evidence="7" type="ORF">X801_00797</name>
</gene>
<evidence type="ECO:0000256" key="2">
    <source>
        <dbReference type="ARBA" id="ARBA00022737"/>
    </source>
</evidence>
<feature type="domain" description="LIM zinc-binding" evidence="6">
    <location>
        <begin position="3"/>
        <end position="63"/>
    </location>
</feature>
<feature type="domain" description="LIM zinc-binding" evidence="6">
    <location>
        <begin position="64"/>
        <end position="124"/>
    </location>
</feature>
<sequence>MSGMCAKCAQPFVSGSILTALDRKWHPDCFLCTICRGKLANQSFHVKDDSPYCTRCWKENFQPRCATCKQIIDPSEQYMTYNDNAYHKGCFTCAACHQSLAGKQFCIKDNGYYCPEHISLSTISDSQEIYLEVIETNTVD</sequence>
<dbReference type="PANTHER" id="PTHR24205">
    <property type="entry name" value="FOUR AND A HALF LIM DOMAINS PROTEIN"/>
    <property type="match status" value="1"/>
</dbReference>
<dbReference type="GO" id="GO:0003712">
    <property type="term" value="F:transcription coregulator activity"/>
    <property type="evidence" value="ECO:0007669"/>
    <property type="project" value="TreeGrafter"/>
</dbReference>
<dbReference type="Gene3D" id="2.10.110.10">
    <property type="entry name" value="Cysteine Rich Protein"/>
    <property type="match status" value="2"/>
</dbReference>
<dbReference type="FunFam" id="2.10.110.10:FF:000009">
    <property type="entry name" value="Paxillin isoform 1"/>
    <property type="match status" value="1"/>
</dbReference>
<dbReference type="InterPro" id="IPR001781">
    <property type="entry name" value="Znf_LIM"/>
</dbReference>
<dbReference type="GO" id="GO:0005634">
    <property type="term" value="C:nucleus"/>
    <property type="evidence" value="ECO:0007669"/>
    <property type="project" value="TreeGrafter"/>
</dbReference>
<evidence type="ECO:0000259" key="6">
    <source>
        <dbReference type="PROSITE" id="PS50023"/>
    </source>
</evidence>
<dbReference type="Pfam" id="PF00412">
    <property type="entry name" value="LIM"/>
    <property type="match status" value="2"/>
</dbReference>
<evidence type="ECO:0000313" key="8">
    <source>
        <dbReference type="Proteomes" id="UP000243686"/>
    </source>
</evidence>
<keyword evidence="8" id="KW-1185">Reference proteome</keyword>
<dbReference type="Proteomes" id="UP000243686">
    <property type="component" value="Unassembled WGS sequence"/>
</dbReference>
<name>A0A1S8X9E1_OPIVI</name>
<keyword evidence="4 5" id="KW-0440">LIM domain</keyword>
<dbReference type="CDD" id="cd08368">
    <property type="entry name" value="LIM"/>
    <property type="match status" value="1"/>
</dbReference>
<accession>A0A1S8X9E1</accession>
<keyword evidence="3 5" id="KW-0862">Zinc</keyword>
<dbReference type="SMART" id="SM00132">
    <property type="entry name" value="LIM"/>
    <property type="match status" value="2"/>
</dbReference>
<evidence type="ECO:0000256" key="3">
    <source>
        <dbReference type="ARBA" id="ARBA00022833"/>
    </source>
</evidence>
<proteinExistence type="predicted"/>
<keyword evidence="2" id="KW-0677">Repeat</keyword>